<proteinExistence type="predicted"/>
<dbReference type="OrthoDB" id="952827at2"/>
<keyword evidence="1" id="KW-0812">Transmembrane</keyword>
<sequence length="306" mass="35176">MEIAILIPCLNEELTIERVVNGFKKELPNSTVYVYDNNSNDDTFKIASEANAVVKKEFKKGKANVILRMFNEIEADIYVMIDGDDTYPIEAIHSMIALLKEQNADMIIGDRISNGAYKNQNKRKFHNFGNSLIKTLINSFFKTNISDVLSGYRVFSRRFVKNYASSIKGFELETDLTLFCLNYDLKIDQFPINYKDRPPNSKSKLNTFNDGFKVITLFLNLYRLYKPLQFFSTISLCFAIFGLGLGYFPIREYIVKPDHYITKVPTAILAVSLIIMALLLFCCGLILDNLSKYDKRNFKQILLNSK</sequence>
<evidence type="ECO:0000313" key="4">
    <source>
        <dbReference type="Proteomes" id="UP000018004"/>
    </source>
</evidence>
<feature type="transmembrane region" description="Helical" evidence="1">
    <location>
        <begin position="228"/>
        <end position="248"/>
    </location>
</feature>
<dbReference type="PANTHER" id="PTHR48090:SF7">
    <property type="entry name" value="RFBJ PROTEIN"/>
    <property type="match status" value="1"/>
</dbReference>
<keyword evidence="3" id="KW-0808">Transferase</keyword>
<dbReference type="Gene3D" id="3.90.550.10">
    <property type="entry name" value="Spore Coat Polysaccharide Biosynthesis Protein SpsA, Chain A"/>
    <property type="match status" value="1"/>
</dbReference>
<comment type="caution">
    <text evidence="3">The sequence shown here is derived from an EMBL/GenBank/DDBJ whole genome shotgun (WGS) entry which is preliminary data.</text>
</comment>
<dbReference type="SUPFAM" id="SSF53448">
    <property type="entry name" value="Nucleotide-diphospho-sugar transferases"/>
    <property type="match status" value="1"/>
</dbReference>
<feature type="domain" description="Glycosyltransferase 2-like" evidence="2">
    <location>
        <begin position="5"/>
        <end position="162"/>
    </location>
</feature>
<keyword evidence="1" id="KW-1133">Transmembrane helix</keyword>
<accession>V6STU0</accession>
<dbReference type="Pfam" id="PF00535">
    <property type="entry name" value="Glycos_transf_2"/>
    <property type="match status" value="1"/>
</dbReference>
<evidence type="ECO:0000313" key="3">
    <source>
        <dbReference type="EMBL" id="ESU29874.1"/>
    </source>
</evidence>
<gene>
    <name evidence="3" type="ORF">FLJC2902T_03520</name>
</gene>
<dbReference type="InterPro" id="IPR001173">
    <property type="entry name" value="Glyco_trans_2-like"/>
</dbReference>
<keyword evidence="1" id="KW-0472">Membrane</keyword>
<organism evidence="3 4">
    <name type="scientific">Flavobacterium limnosediminis JC2902</name>
    <dbReference type="NCBI Taxonomy" id="1341181"/>
    <lineage>
        <taxon>Bacteria</taxon>
        <taxon>Pseudomonadati</taxon>
        <taxon>Bacteroidota</taxon>
        <taxon>Flavobacteriia</taxon>
        <taxon>Flavobacteriales</taxon>
        <taxon>Flavobacteriaceae</taxon>
        <taxon>Flavobacterium</taxon>
    </lineage>
</organism>
<name>V6STU0_9FLAO</name>
<keyword evidence="4" id="KW-1185">Reference proteome</keyword>
<reference evidence="3 4" key="1">
    <citation type="submission" date="2013-08" db="EMBL/GenBank/DDBJ databases">
        <title>Flavobacterium limnosediminis JC2902 genome sequencing.</title>
        <authorList>
            <person name="Lee K."/>
            <person name="Yi H."/>
            <person name="Park S."/>
            <person name="Chun J."/>
        </authorList>
    </citation>
    <scope>NUCLEOTIDE SEQUENCE [LARGE SCALE GENOMIC DNA]</scope>
    <source>
        <strain evidence="3 4">JC2902</strain>
    </source>
</reference>
<dbReference type="AlphaFoldDB" id="V6STU0"/>
<dbReference type="PATRIC" id="fig|1341181.4.peg.345"/>
<evidence type="ECO:0000259" key="2">
    <source>
        <dbReference type="Pfam" id="PF00535"/>
    </source>
</evidence>
<dbReference type="RefSeq" id="WP_023578051.1">
    <property type="nucleotide sequence ID" value="NZ_AVGG01000001.1"/>
</dbReference>
<protein>
    <submittedName>
        <fullName evidence="3">Glycosyl transferase family protein</fullName>
    </submittedName>
</protein>
<dbReference type="EMBL" id="AVGG01000001">
    <property type="protein sequence ID" value="ESU29874.1"/>
    <property type="molecule type" value="Genomic_DNA"/>
</dbReference>
<dbReference type="CDD" id="cd04179">
    <property type="entry name" value="DPM_DPG-synthase_like"/>
    <property type="match status" value="1"/>
</dbReference>
<dbReference type="eggNOG" id="COG0463">
    <property type="taxonomic scope" value="Bacteria"/>
</dbReference>
<evidence type="ECO:0000256" key="1">
    <source>
        <dbReference type="SAM" id="Phobius"/>
    </source>
</evidence>
<dbReference type="GO" id="GO:0016740">
    <property type="term" value="F:transferase activity"/>
    <property type="evidence" value="ECO:0007669"/>
    <property type="project" value="UniProtKB-KW"/>
</dbReference>
<dbReference type="STRING" id="1341181.FLJC2902T_03520"/>
<dbReference type="PANTHER" id="PTHR48090">
    <property type="entry name" value="UNDECAPRENYL-PHOSPHATE 4-DEOXY-4-FORMAMIDO-L-ARABINOSE TRANSFERASE-RELATED"/>
    <property type="match status" value="1"/>
</dbReference>
<dbReference type="InterPro" id="IPR029044">
    <property type="entry name" value="Nucleotide-diphossugar_trans"/>
</dbReference>
<dbReference type="InterPro" id="IPR050256">
    <property type="entry name" value="Glycosyltransferase_2"/>
</dbReference>
<dbReference type="Proteomes" id="UP000018004">
    <property type="component" value="Unassembled WGS sequence"/>
</dbReference>
<feature type="transmembrane region" description="Helical" evidence="1">
    <location>
        <begin position="268"/>
        <end position="287"/>
    </location>
</feature>